<proteinExistence type="predicted"/>
<evidence type="ECO:0000313" key="2">
    <source>
        <dbReference type="Proteomes" id="UP001148838"/>
    </source>
</evidence>
<dbReference type="Proteomes" id="UP001148838">
    <property type="component" value="Unassembled WGS sequence"/>
</dbReference>
<organism evidence="1 2">
    <name type="scientific">Periplaneta americana</name>
    <name type="common">American cockroach</name>
    <name type="synonym">Blatta americana</name>
    <dbReference type="NCBI Taxonomy" id="6978"/>
    <lineage>
        <taxon>Eukaryota</taxon>
        <taxon>Metazoa</taxon>
        <taxon>Ecdysozoa</taxon>
        <taxon>Arthropoda</taxon>
        <taxon>Hexapoda</taxon>
        <taxon>Insecta</taxon>
        <taxon>Pterygota</taxon>
        <taxon>Neoptera</taxon>
        <taxon>Polyneoptera</taxon>
        <taxon>Dictyoptera</taxon>
        <taxon>Blattodea</taxon>
        <taxon>Blattoidea</taxon>
        <taxon>Blattidae</taxon>
        <taxon>Blattinae</taxon>
        <taxon>Periplaneta</taxon>
    </lineage>
</organism>
<reference evidence="1 2" key="1">
    <citation type="journal article" date="2022" name="Allergy">
        <title>Genome assembly and annotation of Periplaneta americana reveal a comprehensive cockroach allergen profile.</title>
        <authorList>
            <person name="Wang L."/>
            <person name="Xiong Q."/>
            <person name="Saelim N."/>
            <person name="Wang L."/>
            <person name="Nong W."/>
            <person name="Wan A.T."/>
            <person name="Shi M."/>
            <person name="Liu X."/>
            <person name="Cao Q."/>
            <person name="Hui J.H.L."/>
            <person name="Sookrung N."/>
            <person name="Leung T.F."/>
            <person name="Tungtrongchitr A."/>
            <person name="Tsui S.K.W."/>
        </authorList>
    </citation>
    <scope>NUCLEOTIDE SEQUENCE [LARGE SCALE GENOMIC DNA]</scope>
    <source>
        <strain evidence="1">PWHHKU_190912</strain>
    </source>
</reference>
<keyword evidence="2" id="KW-1185">Reference proteome</keyword>
<name>A0ABQ8SN03_PERAM</name>
<comment type="caution">
    <text evidence="1">The sequence shown here is derived from an EMBL/GenBank/DDBJ whole genome shotgun (WGS) entry which is preliminary data.</text>
</comment>
<evidence type="ECO:0000313" key="1">
    <source>
        <dbReference type="EMBL" id="KAJ4435549.1"/>
    </source>
</evidence>
<dbReference type="EMBL" id="JAJSOF020000023">
    <property type="protein sequence ID" value="KAJ4435549.1"/>
    <property type="molecule type" value="Genomic_DNA"/>
</dbReference>
<gene>
    <name evidence="1" type="ORF">ANN_18165</name>
</gene>
<accession>A0ABQ8SN03</accession>
<protein>
    <submittedName>
        <fullName evidence="1">Uncharacterized protein</fullName>
    </submittedName>
</protein>
<sequence length="251" mass="28161">MENEEQDNKPPPWLSRLRHLPAGLKLRSGAGSIPAWADYLLGFFSEVFPNRNVNASDVRFELTTSVPQESRSRVRRHGLHGALGNGARRGEESGGCARICFLWHVLWWGERGKSDCGREERYPDDSRGESFANSPESIVCLRNGVLLSREGASEGSWPPSLIYPIKLNLERIVAVAAERLVTLEKQKLCRCLTEDTLTVNFEAKGTLSVVFGVVLCDMYANQELAEVQFMYGKADGNAVLARRLYQERYPD</sequence>